<keyword evidence="2" id="KW-1185">Reference proteome</keyword>
<dbReference type="Proteomes" id="UP001054945">
    <property type="component" value="Unassembled WGS sequence"/>
</dbReference>
<reference evidence="1 2" key="1">
    <citation type="submission" date="2021-06" db="EMBL/GenBank/DDBJ databases">
        <title>Caerostris extrusa draft genome.</title>
        <authorList>
            <person name="Kono N."/>
            <person name="Arakawa K."/>
        </authorList>
    </citation>
    <scope>NUCLEOTIDE SEQUENCE [LARGE SCALE GENOMIC DNA]</scope>
</reference>
<comment type="caution">
    <text evidence="1">The sequence shown here is derived from an EMBL/GenBank/DDBJ whole genome shotgun (WGS) entry which is preliminary data.</text>
</comment>
<proteinExistence type="predicted"/>
<gene>
    <name evidence="1" type="ORF">CEXT_90731</name>
</gene>
<sequence>MFFYKFEQNSSEITAIKERIARGKGCTEEMTTFNEVLSIRANFGKACGHVRANCEPTRRSDTSVVCKSVERPPANIVTSHSKGCRGENVAFPLARVKFCQLVVLYLRHTTFCDTVCPFCFKNTT</sequence>
<name>A0AAV4P6J3_CAEEX</name>
<evidence type="ECO:0000313" key="1">
    <source>
        <dbReference type="EMBL" id="GIX92638.1"/>
    </source>
</evidence>
<organism evidence="1 2">
    <name type="scientific">Caerostris extrusa</name>
    <name type="common">Bark spider</name>
    <name type="synonym">Caerostris bankana</name>
    <dbReference type="NCBI Taxonomy" id="172846"/>
    <lineage>
        <taxon>Eukaryota</taxon>
        <taxon>Metazoa</taxon>
        <taxon>Ecdysozoa</taxon>
        <taxon>Arthropoda</taxon>
        <taxon>Chelicerata</taxon>
        <taxon>Arachnida</taxon>
        <taxon>Araneae</taxon>
        <taxon>Araneomorphae</taxon>
        <taxon>Entelegynae</taxon>
        <taxon>Araneoidea</taxon>
        <taxon>Araneidae</taxon>
        <taxon>Caerostris</taxon>
    </lineage>
</organism>
<accession>A0AAV4P6J3</accession>
<protein>
    <submittedName>
        <fullName evidence="1">Uncharacterized protein</fullName>
    </submittedName>
</protein>
<dbReference type="AlphaFoldDB" id="A0AAV4P6J3"/>
<dbReference type="EMBL" id="BPLR01004143">
    <property type="protein sequence ID" value="GIX92638.1"/>
    <property type="molecule type" value="Genomic_DNA"/>
</dbReference>
<evidence type="ECO:0000313" key="2">
    <source>
        <dbReference type="Proteomes" id="UP001054945"/>
    </source>
</evidence>